<gene>
    <name evidence="2" type="ORF">E4634_17280</name>
</gene>
<evidence type="ECO:0000313" key="2">
    <source>
        <dbReference type="EMBL" id="TGD71864.1"/>
    </source>
</evidence>
<dbReference type="RefSeq" id="WP_135445908.1">
    <property type="nucleotide sequence ID" value="NZ_SRLE01000012.1"/>
</dbReference>
<comment type="caution">
    <text evidence="2">The sequence shown here is derived from an EMBL/GenBank/DDBJ whole genome shotgun (WGS) entry which is preliminary data.</text>
</comment>
<name>A0A4Z0LXA9_9GAMM</name>
<accession>A0A4Z0LXA9</accession>
<protein>
    <submittedName>
        <fullName evidence="2">Uncharacterized protein</fullName>
    </submittedName>
</protein>
<evidence type="ECO:0000256" key="1">
    <source>
        <dbReference type="SAM" id="MobiDB-lite"/>
    </source>
</evidence>
<proteinExistence type="predicted"/>
<reference evidence="2 3" key="1">
    <citation type="submission" date="2019-04" db="EMBL/GenBank/DDBJ databases">
        <title>Taxonomy of novel Haliea sp. from mangrove soil of West Coast of India.</title>
        <authorList>
            <person name="Verma A."/>
            <person name="Kumar P."/>
            <person name="Krishnamurthi S."/>
        </authorList>
    </citation>
    <scope>NUCLEOTIDE SEQUENCE [LARGE SCALE GENOMIC DNA]</scope>
    <source>
        <strain evidence="2 3">SAOS-164</strain>
    </source>
</reference>
<organism evidence="2 3">
    <name type="scientific">Mangrovimicrobium sediminis</name>
    <dbReference type="NCBI Taxonomy" id="2562682"/>
    <lineage>
        <taxon>Bacteria</taxon>
        <taxon>Pseudomonadati</taxon>
        <taxon>Pseudomonadota</taxon>
        <taxon>Gammaproteobacteria</taxon>
        <taxon>Cellvibrionales</taxon>
        <taxon>Halieaceae</taxon>
        <taxon>Mangrovimicrobium</taxon>
    </lineage>
</organism>
<evidence type="ECO:0000313" key="3">
    <source>
        <dbReference type="Proteomes" id="UP000298050"/>
    </source>
</evidence>
<feature type="region of interest" description="Disordered" evidence="1">
    <location>
        <begin position="39"/>
        <end position="69"/>
    </location>
</feature>
<dbReference type="AlphaFoldDB" id="A0A4Z0LXA9"/>
<sequence>MLIILAVMGFASVVLALYILADANRTYIGDGDKGDRASLGLNGGAGHRYRERSSRDRRSGRPVSFPLSLDGMLIPEDRRKLPDRRKREAA</sequence>
<keyword evidence="3" id="KW-1185">Reference proteome</keyword>
<dbReference type="Proteomes" id="UP000298050">
    <property type="component" value="Unassembled WGS sequence"/>
</dbReference>
<dbReference type="EMBL" id="SRLE01000012">
    <property type="protein sequence ID" value="TGD71864.1"/>
    <property type="molecule type" value="Genomic_DNA"/>
</dbReference>